<sequence>MKNVMMESRMKNIFILILLVFSITSNRALAWTSRGNGGNIVLCDGKVKGFYDRIEMETRYGWSLNLNGIRPAVSTPEDRLMSKFIASDFLSRIEPLNPVLYKKLMNELDSFFKHTTFFVGYFPTPIPDRGSVVLPEVDCMLEQLIVQDLRSYAPSMRYLINQDYWQQLSPMDQAVALLHEIIYFTFPDPYTSDPVRLMTAMILSDKVSEFTPAEFLDFMVSLHSGMDPQK</sequence>
<name>A0ABT6DPE9_9BACT</name>
<accession>A0ABT6DPE9</accession>
<reference evidence="1" key="1">
    <citation type="submission" date="2022-08" db="EMBL/GenBank/DDBJ databases">
        <title>Novel Bdellovibrio Species Isolated from Svalbard: Designation Bdellovibrio svalbardensis.</title>
        <authorList>
            <person name="Mitchell R.J."/>
            <person name="Choi S.Y."/>
        </authorList>
    </citation>
    <scope>NUCLEOTIDE SEQUENCE</scope>
    <source>
        <strain evidence="1">PAP01</strain>
    </source>
</reference>
<keyword evidence="2" id="KW-1185">Reference proteome</keyword>
<protein>
    <submittedName>
        <fullName evidence="1">Uncharacterized protein</fullName>
    </submittedName>
</protein>
<evidence type="ECO:0000313" key="1">
    <source>
        <dbReference type="EMBL" id="MDG0817711.1"/>
    </source>
</evidence>
<evidence type="ECO:0000313" key="2">
    <source>
        <dbReference type="Proteomes" id="UP001152321"/>
    </source>
</evidence>
<dbReference type="Proteomes" id="UP001152321">
    <property type="component" value="Unassembled WGS sequence"/>
</dbReference>
<proteinExistence type="predicted"/>
<gene>
    <name evidence="1" type="ORF">NWE73_15120</name>
</gene>
<organism evidence="1 2">
    <name type="scientific">Bdellovibrio svalbardensis</name>
    <dbReference type="NCBI Taxonomy" id="2972972"/>
    <lineage>
        <taxon>Bacteria</taxon>
        <taxon>Pseudomonadati</taxon>
        <taxon>Bdellovibrionota</taxon>
        <taxon>Bdellovibrionia</taxon>
        <taxon>Bdellovibrionales</taxon>
        <taxon>Pseudobdellovibrionaceae</taxon>
        <taxon>Bdellovibrio</taxon>
    </lineage>
</organism>
<dbReference type="RefSeq" id="WP_277579183.1">
    <property type="nucleotide sequence ID" value="NZ_JANRMI010000004.1"/>
</dbReference>
<comment type="caution">
    <text evidence="1">The sequence shown here is derived from an EMBL/GenBank/DDBJ whole genome shotgun (WGS) entry which is preliminary data.</text>
</comment>
<dbReference type="EMBL" id="JANRMI010000004">
    <property type="protein sequence ID" value="MDG0817711.1"/>
    <property type="molecule type" value="Genomic_DNA"/>
</dbReference>